<dbReference type="EMBL" id="BAAABU010000019">
    <property type="protein sequence ID" value="GAA0251812.1"/>
    <property type="molecule type" value="Genomic_DNA"/>
</dbReference>
<evidence type="ECO:0000259" key="1">
    <source>
        <dbReference type="Pfam" id="PF13676"/>
    </source>
</evidence>
<feature type="domain" description="TIR" evidence="1">
    <location>
        <begin position="4"/>
        <end position="117"/>
    </location>
</feature>
<comment type="caution">
    <text evidence="2">The sequence shown here is derived from an EMBL/GenBank/DDBJ whole genome shotgun (WGS) entry which is preliminary data.</text>
</comment>
<sequence length="128" mass="13801">MAAVFVSHRTVDKAEAGKLVLEIEKRGHRVWFDTQEISVGDSIVGKINEGLAGADYVVACFSSADPSSAWMAAEWMSTLARQLEGGNVKLIPVLLPGGVAPAILTDRRYVDLSQDWSVGIDIICTALR</sequence>
<keyword evidence="3" id="KW-1185">Reference proteome</keyword>
<dbReference type="Proteomes" id="UP001500416">
    <property type="component" value="Unassembled WGS sequence"/>
</dbReference>
<dbReference type="InterPro" id="IPR035897">
    <property type="entry name" value="Toll_tir_struct_dom_sf"/>
</dbReference>
<accession>A0ABN0UIK0</accession>
<dbReference type="Pfam" id="PF13676">
    <property type="entry name" value="TIR_2"/>
    <property type="match status" value="1"/>
</dbReference>
<evidence type="ECO:0000313" key="2">
    <source>
        <dbReference type="EMBL" id="GAA0251812.1"/>
    </source>
</evidence>
<dbReference type="RefSeq" id="WP_343937327.1">
    <property type="nucleotide sequence ID" value="NZ_BAAABU010000019.1"/>
</dbReference>
<evidence type="ECO:0000313" key="3">
    <source>
        <dbReference type="Proteomes" id="UP001500416"/>
    </source>
</evidence>
<dbReference type="InterPro" id="IPR000157">
    <property type="entry name" value="TIR_dom"/>
</dbReference>
<reference evidence="2 3" key="1">
    <citation type="journal article" date="2019" name="Int. J. Syst. Evol. Microbiol.">
        <title>The Global Catalogue of Microorganisms (GCM) 10K type strain sequencing project: providing services to taxonomists for standard genome sequencing and annotation.</title>
        <authorList>
            <consortium name="The Broad Institute Genomics Platform"/>
            <consortium name="The Broad Institute Genome Sequencing Center for Infectious Disease"/>
            <person name="Wu L."/>
            <person name="Ma J."/>
        </authorList>
    </citation>
    <scope>NUCLEOTIDE SEQUENCE [LARGE SCALE GENOMIC DNA]</scope>
    <source>
        <strain evidence="2 3">JCM 3380</strain>
    </source>
</reference>
<dbReference type="SUPFAM" id="SSF52200">
    <property type="entry name" value="Toll/Interleukin receptor TIR domain"/>
    <property type="match status" value="1"/>
</dbReference>
<dbReference type="Gene3D" id="3.40.50.10140">
    <property type="entry name" value="Toll/interleukin-1 receptor homology (TIR) domain"/>
    <property type="match status" value="1"/>
</dbReference>
<protein>
    <recommendedName>
        <fullName evidence="1">TIR domain-containing protein</fullName>
    </recommendedName>
</protein>
<proteinExistence type="predicted"/>
<gene>
    <name evidence="2" type="ORF">GCM10010492_60300</name>
</gene>
<name>A0ABN0UIK0_9PSEU</name>
<organism evidence="2 3">
    <name type="scientific">Saccharothrix mutabilis subsp. mutabilis</name>
    <dbReference type="NCBI Taxonomy" id="66855"/>
    <lineage>
        <taxon>Bacteria</taxon>
        <taxon>Bacillati</taxon>
        <taxon>Actinomycetota</taxon>
        <taxon>Actinomycetes</taxon>
        <taxon>Pseudonocardiales</taxon>
        <taxon>Pseudonocardiaceae</taxon>
        <taxon>Saccharothrix</taxon>
    </lineage>
</organism>